<dbReference type="RefSeq" id="WP_062819407.1">
    <property type="nucleotide sequence ID" value="NZ_CP014352.1"/>
</dbReference>
<evidence type="ECO:0000313" key="10">
    <source>
        <dbReference type="Proteomes" id="UP000178666"/>
    </source>
</evidence>
<keyword evidence="2" id="KW-0805">Transcription regulation</keyword>
<evidence type="ECO:0000256" key="2">
    <source>
        <dbReference type="ARBA" id="ARBA00023015"/>
    </source>
</evidence>
<keyword evidence="4" id="KW-0238">DNA-binding</keyword>
<dbReference type="PANTHER" id="PTHR43133">
    <property type="entry name" value="RNA POLYMERASE ECF-TYPE SIGMA FACTO"/>
    <property type="match status" value="1"/>
</dbReference>
<evidence type="ECO:0000259" key="6">
    <source>
        <dbReference type="Pfam" id="PF08281"/>
    </source>
</evidence>
<evidence type="ECO:0000313" key="8">
    <source>
        <dbReference type="EMBL" id="AOZ46735.1"/>
    </source>
</evidence>
<dbReference type="EMBL" id="CP015970">
    <property type="protein sequence ID" value="AOZ46735.1"/>
    <property type="molecule type" value="Genomic_DNA"/>
</dbReference>
<proteinExistence type="inferred from homology"/>
<evidence type="ECO:0000256" key="1">
    <source>
        <dbReference type="ARBA" id="ARBA00010641"/>
    </source>
</evidence>
<comment type="similarity">
    <text evidence="1">Belongs to the sigma-70 factor family. ECF subfamily.</text>
</comment>
<dbReference type="InterPro" id="IPR013324">
    <property type="entry name" value="RNA_pol_sigma_r3/r4-like"/>
</dbReference>
<evidence type="ECO:0000256" key="3">
    <source>
        <dbReference type="ARBA" id="ARBA00023082"/>
    </source>
</evidence>
<dbReference type="GO" id="GO:0006352">
    <property type="term" value="P:DNA-templated transcription initiation"/>
    <property type="evidence" value="ECO:0007669"/>
    <property type="project" value="InterPro"/>
</dbReference>
<keyword evidence="5" id="KW-0804">Transcription</keyword>
<dbReference type="Proteomes" id="UP000075221">
    <property type="component" value="Chromosome"/>
</dbReference>
<gene>
    <name evidence="8" type="ORF">A8L58_08490</name>
    <name evidence="7" type="ORF">AXH35_07025</name>
</gene>
<dbReference type="InterPro" id="IPR039425">
    <property type="entry name" value="RNA_pol_sigma-70-like"/>
</dbReference>
<protein>
    <recommendedName>
        <fullName evidence="6">RNA polymerase sigma factor 70 region 4 type 2 domain-containing protein</fullName>
    </recommendedName>
</protein>
<dbReference type="EMBL" id="CP014352">
    <property type="protein sequence ID" value="AMS05255.1"/>
    <property type="molecule type" value="Genomic_DNA"/>
</dbReference>
<reference evidence="8 10" key="1">
    <citation type="journal article" date="2016" name="Plant Dis.">
        <title>Improved production of propionic acid using genome shuffling.</title>
        <authorList>
            <person name="Luna-Flores C.H."/>
            <person name="Palfreyman R.W."/>
            <person name="Kromer J.O."/>
            <person name="Nielsen L.K."/>
            <person name="Marcellin E."/>
        </authorList>
    </citation>
    <scope>NUCLEOTIDE SEQUENCE [LARGE SCALE GENOMIC DNA]</scope>
    <source>
        <strain evidence="8 10">F3E8</strain>
    </source>
</reference>
<sequence length="181" mass="19595">MPDESYTDRHIWLSGLYQEQWEPMVRLAVLLLGGPDVTATAEEIVRDALVTMYRRDPTLHSWPHAVGYLRASVVNGVRAAVHRRDDSEPGQAALLADADKDALSGDAGSGVGAARGIQVLTALRTLPRRQQEVLILRYYAQASTPEIAEALGITYGAVRSRTERGMAGLAAALDDSGEGER</sequence>
<dbReference type="SUPFAM" id="SSF88659">
    <property type="entry name" value="Sigma3 and sigma4 domains of RNA polymerase sigma factors"/>
    <property type="match status" value="1"/>
</dbReference>
<dbReference type="Proteomes" id="UP000178666">
    <property type="component" value="Chromosome"/>
</dbReference>
<dbReference type="Gene3D" id="1.10.10.10">
    <property type="entry name" value="Winged helix-like DNA-binding domain superfamily/Winged helix DNA-binding domain"/>
    <property type="match status" value="1"/>
</dbReference>
<dbReference type="PANTHER" id="PTHR43133:SF50">
    <property type="entry name" value="ECF RNA POLYMERASE SIGMA FACTOR SIGM"/>
    <property type="match status" value="1"/>
</dbReference>
<keyword evidence="10" id="KW-1185">Reference proteome</keyword>
<dbReference type="AlphaFoldDB" id="A0AAC8YEX2"/>
<organism evidence="7 9">
    <name type="scientific">Acidipropionibacterium acidipropionici</name>
    <dbReference type="NCBI Taxonomy" id="1748"/>
    <lineage>
        <taxon>Bacteria</taxon>
        <taxon>Bacillati</taxon>
        <taxon>Actinomycetota</taxon>
        <taxon>Actinomycetes</taxon>
        <taxon>Propionibacteriales</taxon>
        <taxon>Propionibacteriaceae</taxon>
        <taxon>Acidipropionibacterium</taxon>
    </lineage>
</organism>
<dbReference type="CDD" id="cd06171">
    <property type="entry name" value="Sigma70_r4"/>
    <property type="match status" value="1"/>
</dbReference>
<feature type="domain" description="RNA polymerase sigma factor 70 region 4 type 2" evidence="6">
    <location>
        <begin position="118"/>
        <end position="167"/>
    </location>
</feature>
<evidence type="ECO:0000313" key="7">
    <source>
        <dbReference type="EMBL" id="AMS05255.1"/>
    </source>
</evidence>
<dbReference type="GO" id="GO:0016987">
    <property type="term" value="F:sigma factor activity"/>
    <property type="evidence" value="ECO:0007669"/>
    <property type="project" value="UniProtKB-KW"/>
</dbReference>
<accession>A0AAC8YEX2</accession>
<keyword evidence="3" id="KW-0731">Sigma factor</keyword>
<evidence type="ECO:0000256" key="5">
    <source>
        <dbReference type="ARBA" id="ARBA00023163"/>
    </source>
</evidence>
<dbReference type="InterPro" id="IPR036388">
    <property type="entry name" value="WH-like_DNA-bd_sf"/>
</dbReference>
<evidence type="ECO:0000313" key="9">
    <source>
        <dbReference type="Proteomes" id="UP000075221"/>
    </source>
</evidence>
<dbReference type="Pfam" id="PF08281">
    <property type="entry name" value="Sigma70_r4_2"/>
    <property type="match status" value="1"/>
</dbReference>
<dbReference type="InterPro" id="IPR013249">
    <property type="entry name" value="RNA_pol_sigma70_r4_t2"/>
</dbReference>
<reference evidence="7 9" key="2">
    <citation type="submission" date="2016-02" db="EMBL/GenBank/DDBJ databases">
        <title>Complete Genome Sequence of Propionibacterium acidipropionici ATCC 55737.</title>
        <authorList>
            <person name="Luna Flores C.H."/>
            <person name="Nielsen L.K."/>
            <person name="Marcellin E."/>
        </authorList>
    </citation>
    <scope>NUCLEOTIDE SEQUENCE [LARGE SCALE GENOMIC DNA]</scope>
    <source>
        <strain evidence="7 9">ATCC 55737</strain>
    </source>
</reference>
<dbReference type="GO" id="GO:0003677">
    <property type="term" value="F:DNA binding"/>
    <property type="evidence" value="ECO:0007669"/>
    <property type="project" value="UniProtKB-KW"/>
</dbReference>
<name>A0AAC8YEX2_9ACTN</name>
<evidence type="ECO:0000256" key="4">
    <source>
        <dbReference type="ARBA" id="ARBA00023125"/>
    </source>
</evidence>